<sequence length="68" mass="7838">MSKFSQEVRRLEEWKISHIFREGNCSVDILASQHQTMGEQLVFPNQTGGKLETALLSDRSSTSYHRIK</sequence>
<name>A0AAV9DV68_ACOCL</name>
<accession>A0AAV9DV68</accession>
<gene>
    <name evidence="1" type="ORF">QJS10_CPB11g01217</name>
</gene>
<evidence type="ECO:0000313" key="2">
    <source>
        <dbReference type="Proteomes" id="UP001180020"/>
    </source>
</evidence>
<dbReference type="Proteomes" id="UP001180020">
    <property type="component" value="Unassembled WGS sequence"/>
</dbReference>
<protein>
    <recommendedName>
        <fullName evidence="3">RNase H type-1 domain-containing protein</fullName>
    </recommendedName>
</protein>
<organism evidence="1 2">
    <name type="scientific">Acorus calamus</name>
    <name type="common">Sweet flag</name>
    <dbReference type="NCBI Taxonomy" id="4465"/>
    <lineage>
        <taxon>Eukaryota</taxon>
        <taxon>Viridiplantae</taxon>
        <taxon>Streptophyta</taxon>
        <taxon>Embryophyta</taxon>
        <taxon>Tracheophyta</taxon>
        <taxon>Spermatophyta</taxon>
        <taxon>Magnoliopsida</taxon>
        <taxon>Liliopsida</taxon>
        <taxon>Acoraceae</taxon>
        <taxon>Acorus</taxon>
    </lineage>
</organism>
<reference evidence="1" key="2">
    <citation type="submission" date="2023-06" db="EMBL/GenBank/DDBJ databases">
        <authorList>
            <person name="Ma L."/>
            <person name="Liu K.-W."/>
            <person name="Li Z."/>
            <person name="Hsiao Y.-Y."/>
            <person name="Qi Y."/>
            <person name="Fu T."/>
            <person name="Tang G."/>
            <person name="Zhang D."/>
            <person name="Sun W.-H."/>
            <person name="Liu D.-K."/>
            <person name="Li Y."/>
            <person name="Chen G.-Z."/>
            <person name="Liu X.-D."/>
            <person name="Liao X.-Y."/>
            <person name="Jiang Y.-T."/>
            <person name="Yu X."/>
            <person name="Hao Y."/>
            <person name="Huang J."/>
            <person name="Zhao X.-W."/>
            <person name="Ke S."/>
            <person name="Chen Y.-Y."/>
            <person name="Wu W.-L."/>
            <person name="Hsu J.-L."/>
            <person name="Lin Y.-F."/>
            <person name="Huang M.-D."/>
            <person name="Li C.-Y."/>
            <person name="Huang L."/>
            <person name="Wang Z.-W."/>
            <person name="Zhao X."/>
            <person name="Zhong W.-Y."/>
            <person name="Peng D.-H."/>
            <person name="Ahmad S."/>
            <person name="Lan S."/>
            <person name="Zhang J.-S."/>
            <person name="Tsai W.-C."/>
            <person name="Van De Peer Y."/>
            <person name="Liu Z.-J."/>
        </authorList>
    </citation>
    <scope>NUCLEOTIDE SEQUENCE</scope>
    <source>
        <strain evidence="1">CP</strain>
        <tissue evidence="1">Leaves</tissue>
    </source>
</reference>
<proteinExistence type="predicted"/>
<dbReference type="EMBL" id="JAUJYO010000011">
    <property type="protein sequence ID" value="KAK1304907.1"/>
    <property type="molecule type" value="Genomic_DNA"/>
</dbReference>
<evidence type="ECO:0008006" key="3">
    <source>
        <dbReference type="Google" id="ProtNLM"/>
    </source>
</evidence>
<reference evidence="1" key="1">
    <citation type="journal article" date="2023" name="Nat. Commun.">
        <title>Diploid and tetraploid genomes of Acorus and the evolution of monocots.</title>
        <authorList>
            <person name="Ma L."/>
            <person name="Liu K.W."/>
            <person name="Li Z."/>
            <person name="Hsiao Y.Y."/>
            <person name="Qi Y."/>
            <person name="Fu T."/>
            <person name="Tang G.D."/>
            <person name="Zhang D."/>
            <person name="Sun W.H."/>
            <person name="Liu D.K."/>
            <person name="Li Y."/>
            <person name="Chen G.Z."/>
            <person name="Liu X.D."/>
            <person name="Liao X.Y."/>
            <person name="Jiang Y.T."/>
            <person name="Yu X."/>
            <person name="Hao Y."/>
            <person name="Huang J."/>
            <person name="Zhao X.W."/>
            <person name="Ke S."/>
            <person name="Chen Y.Y."/>
            <person name="Wu W.L."/>
            <person name="Hsu J.L."/>
            <person name="Lin Y.F."/>
            <person name="Huang M.D."/>
            <person name="Li C.Y."/>
            <person name="Huang L."/>
            <person name="Wang Z.W."/>
            <person name="Zhao X."/>
            <person name="Zhong W.Y."/>
            <person name="Peng D.H."/>
            <person name="Ahmad S."/>
            <person name="Lan S."/>
            <person name="Zhang J.S."/>
            <person name="Tsai W.C."/>
            <person name="Van de Peer Y."/>
            <person name="Liu Z.J."/>
        </authorList>
    </citation>
    <scope>NUCLEOTIDE SEQUENCE</scope>
    <source>
        <strain evidence="1">CP</strain>
    </source>
</reference>
<evidence type="ECO:0000313" key="1">
    <source>
        <dbReference type="EMBL" id="KAK1304907.1"/>
    </source>
</evidence>
<dbReference type="AlphaFoldDB" id="A0AAV9DV68"/>
<keyword evidence="2" id="KW-1185">Reference proteome</keyword>
<comment type="caution">
    <text evidence="1">The sequence shown here is derived from an EMBL/GenBank/DDBJ whole genome shotgun (WGS) entry which is preliminary data.</text>
</comment>